<keyword evidence="1" id="KW-0732">Signal</keyword>
<gene>
    <name evidence="2" type="ORF">EVG20_g2493</name>
</gene>
<feature type="signal peptide" evidence="1">
    <location>
        <begin position="1"/>
        <end position="20"/>
    </location>
</feature>
<evidence type="ECO:0000313" key="3">
    <source>
        <dbReference type="Proteomes" id="UP000298327"/>
    </source>
</evidence>
<dbReference type="EMBL" id="SEOQ01000098">
    <property type="protein sequence ID" value="TFY70503.1"/>
    <property type="molecule type" value="Genomic_DNA"/>
</dbReference>
<evidence type="ECO:0000256" key="1">
    <source>
        <dbReference type="SAM" id="SignalP"/>
    </source>
</evidence>
<accession>A0A4Y9Z9J4</accession>
<name>A0A4Y9Z9J4_9AGAM</name>
<protein>
    <submittedName>
        <fullName evidence="2">Uncharacterized protein</fullName>
    </submittedName>
</protein>
<evidence type="ECO:0000313" key="2">
    <source>
        <dbReference type="EMBL" id="TFY70503.1"/>
    </source>
</evidence>
<proteinExistence type="predicted"/>
<dbReference type="Proteomes" id="UP000298327">
    <property type="component" value="Unassembled WGS sequence"/>
</dbReference>
<dbReference type="OrthoDB" id="2140240at2759"/>
<keyword evidence="3" id="KW-1185">Reference proteome</keyword>
<reference evidence="2 3" key="1">
    <citation type="submission" date="2019-02" db="EMBL/GenBank/DDBJ databases">
        <title>Genome sequencing of the rare red list fungi Dentipellis fragilis.</title>
        <authorList>
            <person name="Buettner E."/>
            <person name="Kellner H."/>
        </authorList>
    </citation>
    <scope>NUCLEOTIDE SEQUENCE [LARGE SCALE GENOMIC DNA]</scope>
    <source>
        <strain evidence="2 3">DSM 105465</strain>
    </source>
</reference>
<sequence length="173" mass="17590">MKFSTASLSIAVLFATSALTRPVKRQLTEEQVAALAPPLGFQSGVNPTGTGDCDGAVNGADGKPIKIPCACPPSQDVYIQQLTDNANAGEAIHNPTVKLSFPLGSSKEDQLARLNAASDTLQNLNGPGQGCPIVSTTFQAQNQAISNGQPLPASAAPAAPAATSAAAPHNILY</sequence>
<feature type="chain" id="PRO_5021236713" evidence="1">
    <location>
        <begin position="21"/>
        <end position="173"/>
    </location>
</feature>
<organism evidence="2 3">
    <name type="scientific">Dentipellis fragilis</name>
    <dbReference type="NCBI Taxonomy" id="205917"/>
    <lineage>
        <taxon>Eukaryota</taxon>
        <taxon>Fungi</taxon>
        <taxon>Dikarya</taxon>
        <taxon>Basidiomycota</taxon>
        <taxon>Agaricomycotina</taxon>
        <taxon>Agaricomycetes</taxon>
        <taxon>Russulales</taxon>
        <taxon>Hericiaceae</taxon>
        <taxon>Dentipellis</taxon>
    </lineage>
</organism>
<comment type="caution">
    <text evidence="2">The sequence shown here is derived from an EMBL/GenBank/DDBJ whole genome shotgun (WGS) entry which is preliminary data.</text>
</comment>
<dbReference type="AlphaFoldDB" id="A0A4Y9Z9J4"/>